<dbReference type="Pfam" id="PF10137">
    <property type="entry name" value="CAP12-PCTIR_TIR"/>
    <property type="match status" value="1"/>
</dbReference>
<dbReference type="EMBL" id="CABVPW010000018">
    <property type="protein sequence ID" value="VWB82651.1"/>
    <property type="molecule type" value="Genomic_DNA"/>
</dbReference>
<accession>A0A6P2MC94</accession>
<reference evidence="2 3" key="1">
    <citation type="submission" date="2019-09" db="EMBL/GenBank/DDBJ databases">
        <authorList>
            <person name="Depoorter E."/>
        </authorList>
    </citation>
    <scope>NUCLEOTIDE SEQUENCE [LARGE SCALE GENOMIC DNA]</scope>
    <source>
        <strain evidence="2">LMG 23254</strain>
    </source>
</reference>
<evidence type="ECO:0000313" key="2">
    <source>
        <dbReference type="EMBL" id="VWB82651.1"/>
    </source>
</evidence>
<dbReference type="Proteomes" id="UP000494218">
    <property type="component" value="Unassembled WGS sequence"/>
</dbReference>
<sequence>MKFKGAQETLVEKIQTLGYQYEVKAAGSGLQFRTTDGAVLNWYPSTGTINFQGDAGASAKLKEKLEPLLSGDMTSTRAASPVAAPIAPAKVEAKGKVFVVHGHDQTSREQLELVLHKLGLDPFVLQNTGGAGLTIIEALEQEIGPDAAEVKFGIVLLTPDDFGYAKSDGADKAQPRARQNVVLEMGMLLSSIGRKNVAILKKGHVDVPSDAQGILYLGFNDHVKEVVPRLVDRLTNAGFVLDPSNITKASS</sequence>
<feature type="domain" description="CD-NTase-associated protein 12/Pycsar effector protein TIR" evidence="1">
    <location>
        <begin position="96"/>
        <end position="220"/>
    </location>
</feature>
<name>A0A6P2MC94_BURL3</name>
<evidence type="ECO:0000313" key="3">
    <source>
        <dbReference type="Proteomes" id="UP000494218"/>
    </source>
</evidence>
<evidence type="ECO:0000259" key="1">
    <source>
        <dbReference type="Pfam" id="PF10137"/>
    </source>
</evidence>
<gene>
    <name evidence="2" type="ORF">BLA23254_03900</name>
</gene>
<dbReference type="InterPro" id="IPR019302">
    <property type="entry name" value="CAP12/PCTIR_TIR_dom"/>
</dbReference>
<protein>
    <submittedName>
        <fullName evidence="2">Nucleotide-binding protein</fullName>
    </submittedName>
</protein>
<dbReference type="AlphaFoldDB" id="A0A6P2MC94"/>
<organism evidence="2 3">
    <name type="scientific">Burkholderia lata (strain ATCC 17760 / DSM 23089 / LMG 22485 / NCIMB 9086 / R18194 / 383)</name>
    <dbReference type="NCBI Taxonomy" id="482957"/>
    <lineage>
        <taxon>Bacteria</taxon>
        <taxon>Pseudomonadati</taxon>
        <taxon>Pseudomonadota</taxon>
        <taxon>Betaproteobacteria</taxon>
        <taxon>Burkholderiales</taxon>
        <taxon>Burkholderiaceae</taxon>
        <taxon>Burkholderia</taxon>
        <taxon>Burkholderia cepacia complex</taxon>
    </lineage>
</organism>
<proteinExistence type="predicted"/>
<dbReference type="GO" id="GO:0050135">
    <property type="term" value="F:NADP+ nucleosidase activity"/>
    <property type="evidence" value="ECO:0007669"/>
    <property type="project" value="InterPro"/>
</dbReference>
<dbReference type="RefSeq" id="WP_175032667.1">
    <property type="nucleotide sequence ID" value="NZ_CABVPW010000018.1"/>
</dbReference>